<protein>
    <recommendedName>
        <fullName evidence="1">C2H2-type domain-containing protein</fullName>
    </recommendedName>
</protein>
<organism evidence="2 3">
    <name type="scientific">Aureobasidium pullulans</name>
    <name type="common">Black yeast</name>
    <name type="synonym">Pullularia pullulans</name>
    <dbReference type="NCBI Taxonomy" id="5580"/>
    <lineage>
        <taxon>Eukaryota</taxon>
        <taxon>Fungi</taxon>
        <taxon>Dikarya</taxon>
        <taxon>Ascomycota</taxon>
        <taxon>Pezizomycotina</taxon>
        <taxon>Dothideomycetes</taxon>
        <taxon>Dothideomycetidae</taxon>
        <taxon>Dothideales</taxon>
        <taxon>Saccotheciaceae</taxon>
        <taxon>Aureobasidium</taxon>
    </lineage>
</organism>
<dbReference type="PROSITE" id="PS00028">
    <property type="entry name" value="ZINC_FINGER_C2H2_1"/>
    <property type="match status" value="1"/>
</dbReference>
<gene>
    <name evidence="2" type="ORF">QM012_004293</name>
</gene>
<evidence type="ECO:0000259" key="1">
    <source>
        <dbReference type="PROSITE" id="PS00028"/>
    </source>
</evidence>
<dbReference type="Proteomes" id="UP001341245">
    <property type="component" value="Unassembled WGS sequence"/>
</dbReference>
<sequence>MSFPCATCGTTLSGNTFEYQKHMTRCHWTGKDNSLPLPSIITPSITFDATPLTAQPVTYSCYFCTVKFYNPGLTASHMITSHGSDLHSILCPKAGNDSIRESVSAFLNEFAASSALFVSLCDCFPDHPSHTLDIRTSVDDSDVAYDSGLGAPMSGVTPTTYGERVYLRPCRP</sequence>
<accession>A0ABR0TTC7</accession>
<name>A0ABR0TTC7_AURPU</name>
<evidence type="ECO:0000313" key="3">
    <source>
        <dbReference type="Proteomes" id="UP001341245"/>
    </source>
</evidence>
<dbReference type="Gene3D" id="3.30.160.60">
    <property type="entry name" value="Classic Zinc Finger"/>
    <property type="match status" value="1"/>
</dbReference>
<reference evidence="2 3" key="1">
    <citation type="submission" date="2023-11" db="EMBL/GenBank/DDBJ databases">
        <title>Draft genome sequence and annotation of the polyextremotolerant black yeast-like fungus Aureobasidium pullulans NRRL 62042.</title>
        <authorList>
            <person name="Dielentheis-Frenken M.R.E."/>
            <person name="Wibberg D."/>
            <person name="Blank L.M."/>
            <person name="Tiso T."/>
        </authorList>
    </citation>
    <scope>NUCLEOTIDE SEQUENCE [LARGE SCALE GENOMIC DNA]</scope>
    <source>
        <strain evidence="2 3">NRRL 62042</strain>
    </source>
</reference>
<dbReference type="EMBL" id="JASGXD010000002">
    <property type="protein sequence ID" value="KAK6007479.1"/>
    <property type="molecule type" value="Genomic_DNA"/>
</dbReference>
<dbReference type="InterPro" id="IPR013087">
    <property type="entry name" value="Znf_C2H2_type"/>
</dbReference>
<feature type="domain" description="C2H2-type" evidence="1">
    <location>
        <begin position="61"/>
        <end position="82"/>
    </location>
</feature>
<keyword evidence="3" id="KW-1185">Reference proteome</keyword>
<evidence type="ECO:0000313" key="2">
    <source>
        <dbReference type="EMBL" id="KAK6007479.1"/>
    </source>
</evidence>
<proteinExistence type="predicted"/>
<comment type="caution">
    <text evidence="2">The sequence shown here is derived from an EMBL/GenBank/DDBJ whole genome shotgun (WGS) entry which is preliminary data.</text>
</comment>